<name>A0ABV2CXJ0_9SPHN</name>
<proteinExistence type="predicted"/>
<dbReference type="SUPFAM" id="SSF55961">
    <property type="entry name" value="Bet v1-like"/>
    <property type="match status" value="1"/>
</dbReference>
<evidence type="ECO:0000313" key="2">
    <source>
        <dbReference type="Proteomes" id="UP001548713"/>
    </source>
</evidence>
<dbReference type="Gene3D" id="3.30.530.20">
    <property type="match status" value="1"/>
</dbReference>
<gene>
    <name evidence="1" type="ORF">ABVV53_02375</name>
</gene>
<dbReference type="Pfam" id="PF10604">
    <property type="entry name" value="Polyketide_cyc2"/>
    <property type="match status" value="1"/>
</dbReference>
<organism evidence="1 2">
    <name type="scientific">Novosphingobium kalidii</name>
    <dbReference type="NCBI Taxonomy" id="3230299"/>
    <lineage>
        <taxon>Bacteria</taxon>
        <taxon>Pseudomonadati</taxon>
        <taxon>Pseudomonadota</taxon>
        <taxon>Alphaproteobacteria</taxon>
        <taxon>Sphingomonadales</taxon>
        <taxon>Sphingomonadaceae</taxon>
        <taxon>Novosphingobium</taxon>
    </lineage>
</organism>
<reference evidence="1 2" key="1">
    <citation type="submission" date="2024-07" db="EMBL/GenBank/DDBJ databases">
        <title>Novosphingobium kalidii RD2P27.</title>
        <authorList>
            <person name="Sun J.-Q."/>
        </authorList>
    </citation>
    <scope>NUCLEOTIDE SEQUENCE [LARGE SCALE GENOMIC DNA]</scope>
    <source>
        <strain evidence="1 2">RD2P27</strain>
    </source>
</reference>
<dbReference type="Proteomes" id="UP001548713">
    <property type="component" value="Unassembled WGS sequence"/>
</dbReference>
<protein>
    <submittedName>
        <fullName evidence="1">SRPBCC domain-containing protein</fullName>
    </submittedName>
</protein>
<dbReference type="EMBL" id="JBEWLY010000007">
    <property type="protein sequence ID" value="MET1754313.1"/>
    <property type="molecule type" value="Genomic_DNA"/>
</dbReference>
<dbReference type="InterPro" id="IPR023393">
    <property type="entry name" value="START-like_dom_sf"/>
</dbReference>
<accession>A0ABV2CXJ0</accession>
<keyword evidence="2" id="KW-1185">Reference proteome</keyword>
<sequence length="171" mass="18965">MNQASEDSWDVSGACDEPGRLKGACLGHRTTIEAPPELVWDFIADFEGWGGWNPLYQDTLGHAEEGEQIRFVVHLSGMKPQKAKAQVTKVRQNELLEYAVSGPAGLLKIMRFVEIHELSPTRCQVVNGEIMGGPLARLVPRSLGKKASQGLKDMNEALKFVAERKWRGRPV</sequence>
<dbReference type="RefSeq" id="WP_353982718.1">
    <property type="nucleotide sequence ID" value="NZ_JBEWLY010000007.1"/>
</dbReference>
<dbReference type="CDD" id="cd07822">
    <property type="entry name" value="SRPBCC_4"/>
    <property type="match status" value="1"/>
</dbReference>
<dbReference type="InterPro" id="IPR019587">
    <property type="entry name" value="Polyketide_cyclase/dehydratase"/>
</dbReference>
<comment type="caution">
    <text evidence="1">The sequence shown here is derived from an EMBL/GenBank/DDBJ whole genome shotgun (WGS) entry which is preliminary data.</text>
</comment>
<evidence type="ECO:0000313" key="1">
    <source>
        <dbReference type="EMBL" id="MET1754313.1"/>
    </source>
</evidence>